<dbReference type="OrthoDB" id="298012at2759"/>
<dbReference type="InterPro" id="IPR050223">
    <property type="entry name" value="D-isomer_2-hydroxyacid_DH"/>
</dbReference>
<dbReference type="GO" id="GO:0051287">
    <property type="term" value="F:NAD binding"/>
    <property type="evidence" value="ECO:0007669"/>
    <property type="project" value="InterPro"/>
</dbReference>
<accession>A0A9Q1CBL2</accession>
<dbReference type="PANTHER" id="PTHR10996:SF257">
    <property type="entry name" value="GLYOXYLATE REDUCTASE 1"/>
    <property type="match status" value="1"/>
</dbReference>
<keyword evidence="3" id="KW-0520">NAD</keyword>
<evidence type="ECO:0000313" key="7">
    <source>
        <dbReference type="EMBL" id="KAJ8041584.1"/>
    </source>
</evidence>
<dbReference type="AlphaFoldDB" id="A0A9Q1CBL2"/>
<dbReference type="Pfam" id="PF02826">
    <property type="entry name" value="2-Hacid_dh_C"/>
    <property type="match status" value="1"/>
</dbReference>
<dbReference type="Gene3D" id="3.40.50.720">
    <property type="entry name" value="NAD(P)-binding Rossmann-like Domain"/>
    <property type="match status" value="2"/>
</dbReference>
<dbReference type="GO" id="GO:0005829">
    <property type="term" value="C:cytosol"/>
    <property type="evidence" value="ECO:0007669"/>
    <property type="project" value="TreeGrafter"/>
</dbReference>
<dbReference type="InterPro" id="IPR029752">
    <property type="entry name" value="D-isomer_DH_CS1"/>
</dbReference>
<dbReference type="PROSITE" id="PS00065">
    <property type="entry name" value="D_2_HYDROXYACID_DH_1"/>
    <property type="match status" value="1"/>
</dbReference>
<keyword evidence="2 4" id="KW-0560">Oxidoreductase</keyword>
<evidence type="ECO:0000256" key="1">
    <source>
        <dbReference type="ARBA" id="ARBA00005854"/>
    </source>
</evidence>
<dbReference type="InterPro" id="IPR006140">
    <property type="entry name" value="D-isomer_DH_NAD-bd"/>
</dbReference>
<dbReference type="FunFam" id="3.40.50.720:FF:000203">
    <property type="entry name" value="D-3-phosphoglycerate dehydrogenase (SerA)"/>
    <property type="match status" value="1"/>
</dbReference>
<dbReference type="Proteomes" id="UP001152320">
    <property type="component" value="Chromosome 5"/>
</dbReference>
<evidence type="ECO:0000259" key="5">
    <source>
        <dbReference type="Pfam" id="PF00389"/>
    </source>
</evidence>
<comment type="similarity">
    <text evidence="1 4">Belongs to the D-isomer specific 2-hydroxyacid dehydrogenase family.</text>
</comment>
<feature type="domain" description="D-isomer specific 2-hydroxyacid dehydrogenase NAD-binding" evidence="6">
    <location>
        <begin position="115"/>
        <end position="299"/>
    </location>
</feature>
<dbReference type="PROSITE" id="PS00671">
    <property type="entry name" value="D_2_HYDROXYACID_DH_3"/>
    <property type="match status" value="1"/>
</dbReference>
<evidence type="ECO:0000256" key="2">
    <source>
        <dbReference type="ARBA" id="ARBA00023002"/>
    </source>
</evidence>
<gene>
    <name evidence="7" type="ORF">HOLleu_12444</name>
</gene>
<dbReference type="GO" id="GO:0030267">
    <property type="term" value="F:glyoxylate reductase (NADPH) activity"/>
    <property type="evidence" value="ECO:0007669"/>
    <property type="project" value="TreeGrafter"/>
</dbReference>
<evidence type="ECO:0000259" key="6">
    <source>
        <dbReference type="Pfam" id="PF02826"/>
    </source>
</evidence>
<dbReference type="PANTHER" id="PTHR10996">
    <property type="entry name" value="2-HYDROXYACID DEHYDROGENASE-RELATED"/>
    <property type="match status" value="1"/>
</dbReference>
<feature type="domain" description="D-isomer specific 2-hydroxyacid dehydrogenase catalytic" evidence="5">
    <location>
        <begin position="18"/>
        <end position="328"/>
    </location>
</feature>
<name>A0A9Q1CBL2_HOLLE</name>
<protein>
    <submittedName>
        <fullName evidence="7">Glyoxylate reductase/hydroxypyruvate reductase</fullName>
    </submittedName>
</protein>
<dbReference type="GO" id="GO:0016618">
    <property type="term" value="F:hydroxypyruvate reductase [NAD(P)H] activity"/>
    <property type="evidence" value="ECO:0007669"/>
    <property type="project" value="TreeGrafter"/>
</dbReference>
<comment type="caution">
    <text evidence="7">The sequence shown here is derived from an EMBL/GenBank/DDBJ whole genome shotgun (WGS) entry which is preliminary data.</text>
</comment>
<dbReference type="InterPro" id="IPR036291">
    <property type="entry name" value="NAD(P)-bd_dom_sf"/>
</dbReference>
<organism evidence="7 8">
    <name type="scientific">Holothuria leucospilota</name>
    <name type="common">Black long sea cucumber</name>
    <name type="synonym">Mertensiothuria leucospilota</name>
    <dbReference type="NCBI Taxonomy" id="206669"/>
    <lineage>
        <taxon>Eukaryota</taxon>
        <taxon>Metazoa</taxon>
        <taxon>Echinodermata</taxon>
        <taxon>Eleutherozoa</taxon>
        <taxon>Echinozoa</taxon>
        <taxon>Holothuroidea</taxon>
        <taxon>Aspidochirotacea</taxon>
        <taxon>Aspidochirotida</taxon>
        <taxon>Holothuriidae</taxon>
        <taxon>Holothuria</taxon>
    </lineage>
</organism>
<evidence type="ECO:0000313" key="8">
    <source>
        <dbReference type="Proteomes" id="UP001152320"/>
    </source>
</evidence>
<reference evidence="7" key="1">
    <citation type="submission" date="2021-10" db="EMBL/GenBank/DDBJ databases">
        <title>Tropical sea cucumber genome reveals ecological adaptation and Cuvierian tubules defense mechanism.</title>
        <authorList>
            <person name="Chen T."/>
        </authorList>
    </citation>
    <scope>NUCLEOTIDE SEQUENCE</scope>
    <source>
        <strain evidence="7">Nanhai2018</strain>
        <tissue evidence="7">Muscle</tissue>
    </source>
</reference>
<dbReference type="Pfam" id="PF00389">
    <property type="entry name" value="2-Hacid_dh"/>
    <property type="match status" value="1"/>
</dbReference>
<keyword evidence="8" id="KW-1185">Reference proteome</keyword>
<sequence>MEYKKKDQKHNVLVCLFELSNRHMDMLRAAFNVITWEQFDKDRVKVGKTIDAAIYNPASEEPLSSGFLLFLPNLKTFCFISRGVNPKEAQLLRERGIEWTSLPDVQSESCADLVFGLILAASRRIIEVISLTASVRAKDPEIFKSCHLFLGKEVSGSTLGIIGMGSIGYKVAERAKGFHMNVLYHNRHKRSDIDEAAVGAKYFYNLRDMLPLVDTLVIACPLTPETKGAIGTEEFKMMKSSAIIVNIARGSIINTDALVNALQSGYIRAAALDATDPEPLPGDHPLLDMPNVLITPHIGSATWETRDEMVRISIENVFVGIKHGSPSSVS</sequence>
<dbReference type="SUPFAM" id="SSF52283">
    <property type="entry name" value="Formate/glycerate dehydrogenase catalytic domain-like"/>
    <property type="match status" value="1"/>
</dbReference>
<dbReference type="InterPro" id="IPR006139">
    <property type="entry name" value="D-isomer_2_OHA_DH_cat_dom"/>
</dbReference>
<evidence type="ECO:0000256" key="3">
    <source>
        <dbReference type="ARBA" id="ARBA00023027"/>
    </source>
</evidence>
<proteinExistence type="inferred from homology"/>
<dbReference type="EMBL" id="JAIZAY010000005">
    <property type="protein sequence ID" value="KAJ8041584.1"/>
    <property type="molecule type" value="Genomic_DNA"/>
</dbReference>
<evidence type="ECO:0000256" key="4">
    <source>
        <dbReference type="RuleBase" id="RU003719"/>
    </source>
</evidence>
<dbReference type="InterPro" id="IPR029753">
    <property type="entry name" value="D-isomer_DH_CS"/>
</dbReference>
<dbReference type="SUPFAM" id="SSF51735">
    <property type="entry name" value="NAD(P)-binding Rossmann-fold domains"/>
    <property type="match status" value="1"/>
</dbReference>